<keyword evidence="2" id="KW-0450">Lipoyl</keyword>
<dbReference type="InterPro" id="IPR000089">
    <property type="entry name" value="Biotin_lipoyl"/>
</dbReference>
<proteinExistence type="predicted"/>
<reference evidence="4 5" key="1">
    <citation type="submission" date="2017-08" db="EMBL/GenBank/DDBJ databases">
        <title>Complete genome sequence of Gluconacetobacter saccharivorans CV1 isolated from Fermented Vinegar.</title>
        <authorList>
            <person name="Kim S.-Y."/>
        </authorList>
    </citation>
    <scope>NUCLEOTIDE SEQUENCE [LARGE SCALE GENOMIC DNA]</scope>
    <source>
        <strain evidence="4 5">CV1</strain>
    </source>
</reference>
<evidence type="ECO:0000259" key="3">
    <source>
        <dbReference type="Pfam" id="PF00364"/>
    </source>
</evidence>
<accession>A0A347WFN5</accession>
<feature type="domain" description="Lipoyl-binding" evidence="3">
    <location>
        <begin position="4"/>
        <end position="75"/>
    </location>
</feature>
<gene>
    <name evidence="4" type="primary">odhB</name>
    <name evidence="4" type="ORF">CD178_02934</name>
</gene>
<evidence type="ECO:0000313" key="5">
    <source>
        <dbReference type="Proteomes" id="UP000264120"/>
    </source>
</evidence>
<dbReference type="Proteomes" id="UP000264120">
    <property type="component" value="Chromosome"/>
</dbReference>
<sequence length="101" mass="10890">MIYQLSVPAAVPGVEEIRILEWHGEPGTIFETGDLIVELETHKAVVEVRAGQPGILREIDAQPGDWLGVGLRLAVFSDTADEALPESKAPATDILVDFSVI</sequence>
<keyword evidence="4" id="KW-0012">Acyltransferase</keyword>
<dbReference type="EC" id="2.3.1.61" evidence="4"/>
<keyword evidence="5" id="KW-1185">Reference proteome</keyword>
<dbReference type="InterPro" id="IPR003016">
    <property type="entry name" value="2-oxoA_DH_lipoyl-BS"/>
</dbReference>
<comment type="cofactor">
    <cofactor evidence="1">
        <name>(R)-lipoate</name>
        <dbReference type="ChEBI" id="CHEBI:83088"/>
    </cofactor>
</comment>
<evidence type="ECO:0000256" key="1">
    <source>
        <dbReference type="ARBA" id="ARBA00001938"/>
    </source>
</evidence>
<evidence type="ECO:0000256" key="2">
    <source>
        <dbReference type="ARBA" id="ARBA00022823"/>
    </source>
</evidence>
<dbReference type="SUPFAM" id="SSF51230">
    <property type="entry name" value="Single hybrid motif"/>
    <property type="match status" value="1"/>
</dbReference>
<dbReference type="AlphaFoldDB" id="A0A347WFN5"/>
<dbReference type="EMBL" id="CP023036">
    <property type="protein sequence ID" value="AXY23678.1"/>
    <property type="molecule type" value="Genomic_DNA"/>
</dbReference>
<dbReference type="Gene3D" id="2.40.50.100">
    <property type="match status" value="1"/>
</dbReference>
<dbReference type="RefSeq" id="WP_118963472.1">
    <property type="nucleotide sequence ID" value="NZ_CP023036.1"/>
</dbReference>
<name>A0A347WFN5_9PROT</name>
<dbReference type="GO" id="GO:0004149">
    <property type="term" value="F:dihydrolipoyllysine-residue succinyltransferase activity"/>
    <property type="evidence" value="ECO:0007669"/>
    <property type="project" value="UniProtKB-EC"/>
</dbReference>
<organism evidence="4 5">
    <name type="scientific">Komagataeibacter saccharivorans</name>
    <dbReference type="NCBI Taxonomy" id="265959"/>
    <lineage>
        <taxon>Bacteria</taxon>
        <taxon>Pseudomonadati</taxon>
        <taxon>Pseudomonadota</taxon>
        <taxon>Alphaproteobacteria</taxon>
        <taxon>Acetobacterales</taxon>
        <taxon>Acetobacteraceae</taxon>
        <taxon>Komagataeibacter</taxon>
    </lineage>
</organism>
<dbReference type="CDD" id="cd06849">
    <property type="entry name" value="lipoyl_domain"/>
    <property type="match status" value="1"/>
</dbReference>
<dbReference type="Pfam" id="PF00364">
    <property type="entry name" value="Biotin_lipoyl"/>
    <property type="match status" value="1"/>
</dbReference>
<dbReference type="PROSITE" id="PS00189">
    <property type="entry name" value="LIPOYL"/>
    <property type="match status" value="1"/>
</dbReference>
<evidence type="ECO:0000313" key="4">
    <source>
        <dbReference type="EMBL" id="AXY23678.1"/>
    </source>
</evidence>
<dbReference type="InterPro" id="IPR011053">
    <property type="entry name" value="Single_hybrid_motif"/>
</dbReference>
<dbReference type="OrthoDB" id="9805770at2"/>
<keyword evidence="4" id="KW-0808">Transferase</keyword>
<protein>
    <submittedName>
        <fullName evidence="4">Dihydrolipoyllysine-residue succinyltransferase component of 2-oxoglutarate dehydrogenase complex</fullName>
        <ecNumber evidence="4">2.3.1.61</ecNumber>
    </submittedName>
</protein>
<dbReference type="KEGG" id="ksc:CD178_02934"/>